<organism evidence="1 2">
    <name type="scientific">Daphnia magna</name>
    <dbReference type="NCBI Taxonomy" id="35525"/>
    <lineage>
        <taxon>Eukaryota</taxon>
        <taxon>Metazoa</taxon>
        <taxon>Ecdysozoa</taxon>
        <taxon>Arthropoda</taxon>
        <taxon>Crustacea</taxon>
        <taxon>Branchiopoda</taxon>
        <taxon>Diplostraca</taxon>
        <taxon>Cladocera</taxon>
        <taxon>Anomopoda</taxon>
        <taxon>Daphniidae</taxon>
        <taxon>Daphnia</taxon>
    </lineage>
</organism>
<sequence>MALLPELRDTESMAVTTTYVYSPRKLLGFLPYGLVMSNHSGSFRLVLKDDHLPYGQLMRAYGNDPVAYRYNGQKSDQETGVNNYHVQL</sequence>
<reference evidence="1 2" key="1">
    <citation type="journal article" date="2023" name="Nucleic Acids Res.">
        <title>The hologenome of Daphnia magna reveals possible DNA methylation and microbiome-mediated evolution of the host genome.</title>
        <authorList>
            <person name="Chaturvedi A."/>
            <person name="Li X."/>
            <person name="Dhandapani V."/>
            <person name="Marshall H."/>
            <person name="Kissane S."/>
            <person name="Cuenca-Cambronero M."/>
            <person name="Asole G."/>
            <person name="Calvet F."/>
            <person name="Ruiz-Romero M."/>
            <person name="Marangio P."/>
            <person name="Guigo R."/>
            <person name="Rago D."/>
            <person name="Mirbahai L."/>
            <person name="Eastwood N."/>
            <person name="Colbourne J.K."/>
            <person name="Zhou J."/>
            <person name="Mallon E."/>
            <person name="Orsini L."/>
        </authorList>
    </citation>
    <scope>NUCLEOTIDE SEQUENCE [LARGE SCALE GENOMIC DNA]</scope>
    <source>
        <strain evidence="1">LRV0_1</strain>
    </source>
</reference>
<evidence type="ECO:0000313" key="1">
    <source>
        <dbReference type="EMBL" id="KAK4029962.1"/>
    </source>
</evidence>
<name>A0ABR0AXV2_9CRUS</name>
<accession>A0ABR0AXV2</accession>
<evidence type="ECO:0000313" key="2">
    <source>
        <dbReference type="Proteomes" id="UP001234178"/>
    </source>
</evidence>
<proteinExistence type="predicted"/>
<comment type="caution">
    <text evidence="1">The sequence shown here is derived from an EMBL/GenBank/DDBJ whole genome shotgun (WGS) entry which is preliminary data.</text>
</comment>
<gene>
    <name evidence="1" type="ORF">OUZ56_022918</name>
</gene>
<protein>
    <submittedName>
        <fullName evidence="1">Uncharacterized protein</fullName>
    </submittedName>
</protein>
<keyword evidence="2" id="KW-1185">Reference proteome</keyword>
<dbReference type="Proteomes" id="UP001234178">
    <property type="component" value="Unassembled WGS sequence"/>
</dbReference>
<dbReference type="EMBL" id="JAOYFB010000039">
    <property type="protein sequence ID" value="KAK4029962.1"/>
    <property type="molecule type" value="Genomic_DNA"/>
</dbReference>